<evidence type="ECO:0000259" key="2">
    <source>
        <dbReference type="Pfam" id="PF00085"/>
    </source>
</evidence>
<dbReference type="InterPro" id="IPR044794">
    <property type="entry name" value="APRL5/7"/>
</dbReference>
<dbReference type="PANTHER" id="PTHR47126">
    <property type="entry name" value="5'-ADENYLYLSULFATE REDUCTASE-LIKE 7"/>
    <property type="match status" value="1"/>
</dbReference>
<proteinExistence type="predicted"/>
<evidence type="ECO:0000256" key="1">
    <source>
        <dbReference type="SAM" id="SignalP"/>
    </source>
</evidence>
<dbReference type="SUPFAM" id="SSF52833">
    <property type="entry name" value="Thioredoxin-like"/>
    <property type="match status" value="1"/>
</dbReference>
<accession>A0ABQ7P0G2</accession>
<dbReference type="PANTHER" id="PTHR47126:SF7">
    <property type="entry name" value="THIOREDOXIN DOMAIN-CONTAINING PROTEIN"/>
    <property type="match status" value="1"/>
</dbReference>
<feature type="signal peptide" evidence="1">
    <location>
        <begin position="1"/>
        <end position="30"/>
    </location>
</feature>
<protein>
    <recommendedName>
        <fullName evidence="2">Thioredoxin domain-containing protein</fullName>
    </recommendedName>
</protein>
<dbReference type="Proteomes" id="UP000823674">
    <property type="component" value="Chromosome A01"/>
</dbReference>
<dbReference type="EMBL" id="JADBGQ010000001">
    <property type="protein sequence ID" value="KAG5416565.1"/>
    <property type="molecule type" value="Genomic_DNA"/>
</dbReference>
<evidence type="ECO:0000313" key="4">
    <source>
        <dbReference type="Proteomes" id="UP000823674"/>
    </source>
</evidence>
<dbReference type="InterPro" id="IPR013766">
    <property type="entry name" value="Thioredoxin_domain"/>
</dbReference>
<dbReference type="CDD" id="cd02999">
    <property type="entry name" value="PDI_a_ERp44_like"/>
    <property type="match status" value="1"/>
</dbReference>
<name>A0ABQ7P0G2_BRACM</name>
<organism evidence="3 4">
    <name type="scientific">Brassica rapa subsp. trilocularis</name>
    <dbReference type="NCBI Taxonomy" id="1813537"/>
    <lineage>
        <taxon>Eukaryota</taxon>
        <taxon>Viridiplantae</taxon>
        <taxon>Streptophyta</taxon>
        <taxon>Embryophyta</taxon>
        <taxon>Tracheophyta</taxon>
        <taxon>Spermatophyta</taxon>
        <taxon>Magnoliopsida</taxon>
        <taxon>eudicotyledons</taxon>
        <taxon>Gunneridae</taxon>
        <taxon>Pentapetalae</taxon>
        <taxon>rosids</taxon>
        <taxon>malvids</taxon>
        <taxon>Brassicales</taxon>
        <taxon>Brassicaceae</taxon>
        <taxon>Brassiceae</taxon>
        <taxon>Brassica</taxon>
    </lineage>
</organism>
<feature type="chain" id="PRO_5046029476" description="Thioredoxin domain-containing protein" evidence="1">
    <location>
        <begin position="31"/>
        <end position="367"/>
    </location>
</feature>
<dbReference type="Gene3D" id="3.40.30.10">
    <property type="entry name" value="Glutaredoxin"/>
    <property type="match status" value="1"/>
</dbReference>
<dbReference type="InterPro" id="IPR036249">
    <property type="entry name" value="Thioredoxin-like_sf"/>
</dbReference>
<feature type="domain" description="Thioredoxin" evidence="2">
    <location>
        <begin position="141"/>
        <end position="222"/>
    </location>
</feature>
<dbReference type="Pfam" id="PF00085">
    <property type="entry name" value="Thioredoxin"/>
    <property type="match status" value="1"/>
</dbReference>
<sequence length="367" mass="41411">MKTSSMKFAFVFFCAITWVMSIVAVPDVEAKQLAPEETPYVLLHREGFVLHQFIIFIKSFCSILPRITAMDLRVPFLLLIAVSCFPSSFASSSPSVCNHESELFRFDIHSKCPPSMYPTPPIEVDGDSLDRLMALHHDGNAYVSVLFYASWCPFSRALRSKFDTLSSMFPQIHHLALDHSQALPSVFSRYGIHSLPSILMVNQTSKARYHGRKDLTSLIEFYEESTGLKPVQYVSEPEPTTSVDATDGNMITWLRKGTSISEVFKGDPFLVLSLLFVCLQAAILVFPMAEQRLKALWASYVPNLNLERFGEVSQVFRRAVHMVDVRRLWLKLTLVKTRSFHERAKNARAWASSLASVSLGQTSSNQS</sequence>
<keyword evidence="4" id="KW-1185">Reference proteome</keyword>
<evidence type="ECO:0000313" key="3">
    <source>
        <dbReference type="EMBL" id="KAG5416565.1"/>
    </source>
</evidence>
<gene>
    <name evidence="3" type="primary">A01p058170.1_BraROA</name>
    <name evidence="3" type="ORF">IGI04_004132</name>
</gene>
<reference evidence="3 4" key="1">
    <citation type="submission" date="2021-03" db="EMBL/GenBank/DDBJ databases">
        <authorList>
            <person name="King G.J."/>
            <person name="Bancroft I."/>
            <person name="Baten A."/>
            <person name="Bloomfield J."/>
            <person name="Borpatragohain P."/>
            <person name="He Z."/>
            <person name="Irish N."/>
            <person name="Irwin J."/>
            <person name="Liu K."/>
            <person name="Mauleon R.P."/>
            <person name="Moore J."/>
            <person name="Morris R."/>
            <person name="Ostergaard L."/>
            <person name="Wang B."/>
            <person name="Wells R."/>
        </authorList>
    </citation>
    <scope>NUCLEOTIDE SEQUENCE [LARGE SCALE GENOMIC DNA]</scope>
    <source>
        <strain evidence="3">R-o-18</strain>
        <tissue evidence="3">Leaf</tissue>
    </source>
</reference>
<keyword evidence="1" id="KW-0732">Signal</keyword>
<comment type="caution">
    <text evidence="3">The sequence shown here is derived from an EMBL/GenBank/DDBJ whole genome shotgun (WGS) entry which is preliminary data.</text>
</comment>